<evidence type="ECO:0000256" key="3">
    <source>
        <dbReference type="ARBA" id="ARBA00023015"/>
    </source>
</evidence>
<evidence type="ECO:0000313" key="11">
    <source>
        <dbReference type="Proteomes" id="UP000294656"/>
    </source>
</evidence>
<dbReference type="GO" id="GO:0000156">
    <property type="term" value="F:phosphorelay response regulator activity"/>
    <property type="evidence" value="ECO:0007669"/>
    <property type="project" value="TreeGrafter"/>
</dbReference>
<feature type="domain" description="Response regulatory" evidence="8">
    <location>
        <begin position="76"/>
        <end position="190"/>
    </location>
</feature>
<dbReference type="PANTHER" id="PTHR48111:SF22">
    <property type="entry name" value="REGULATOR OF RPOS"/>
    <property type="match status" value="1"/>
</dbReference>
<dbReference type="SMART" id="SM00448">
    <property type="entry name" value="REC"/>
    <property type="match status" value="1"/>
</dbReference>
<dbReference type="GO" id="GO:0000976">
    <property type="term" value="F:transcription cis-regulatory region binding"/>
    <property type="evidence" value="ECO:0007669"/>
    <property type="project" value="TreeGrafter"/>
</dbReference>
<dbReference type="AlphaFoldDB" id="A0A4R6MEN4"/>
<evidence type="ECO:0000256" key="1">
    <source>
        <dbReference type="ARBA" id="ARBA00022553"/>
    </source>
</evidence>
<feature type="modified residue" description="4-aspartylphosphate" evidence="6">
    <location>
        <position position="125"/>
    </location>
</feature>
<keyword evidence="5" id="KW-0804">Transcription</keyword>
<dbReference type="SUPFAM" id="SSF52172">
    <property type="entry name" value="CheY-like"/>
    <property type="match status" value="1"/>
</dbReference>
<keyword evidence="4 7" id="KW-0238">DNA-binding</keyword>
<name>A0A4R6MEN4_9GAMM</name>
<dbReference type="Gene3D" id="3.40.50.2300">
    <property type="match status" value="1"/>
</dbReference>
<dbReference type="Pfam" id="PF00486">
    <property type="entry name" value="Trans_reg_C"/>
    <property type="match status" value="1"/>
</dbReference>
<evidence type="ECO:0000256" key="2">
    <source>
        <dbReference type="ARBA" id="ARBA00023012"/>
    </source>
</evidence>
<dbReference type="PROSITE" id="PS50110">
    <property type="entry name" value="RESPONSE_REGULATORY"/>
    <property type="match status" value="1"/>
</dbReference>
<dbReference type="InterPro" id="IPR001789">
    <property type="entry name" value="Sig_transdc_resp-reg_receiver"/>
</dbReference>
<dbReference type="PANTHER" id="PTHR48111">
    <property type="entry name" value="REGULATOR OF RPOS"/>
    <property type="match status" value="1"/>
</dbReference>
<reference evidence="10 11" key="1">
    <citation type="submission" date="2019-03" db="EMBL/GenBank/DDBJ databases">
        <title>Genomic Encyclopedia of Type Strains, Phase III (KMG-III): the genomes of soil and plant-associated and newly described type strains.</title>
        <authorList>
            <person name="Whitman W."/>
        </authorList>
    </citation>
    <scope>NUCLEOTIDE SEQUENCE [LARGE SCALE GENOMIC DNA]</scope>
    <source>
        <strain evidence="10 11">CECT 7378</strain>
    </source>
</reference>
<evidence type="ECO:0000313" key="10">
    <source>
        <dbReference type="EMBL" id="TDO99715.1"/>
    </source>
</evidence>
<evidence type="ECO:0000259" key="8">
    <source>
        <dbReference type="PROSITE" id="PS50110"/>
    </source>
</evidence>
<sequence length="302" mass="34624">MAFSQFSLSTWCVTRPCMVVAENKRTVTKIASTFFSLKYVTIDLSLKSAALAFDKRCQMNIDTERWQLKQMKNYLKILVVEDHKDIAGVIYDFFELRGDVLDYASNGEQGLNLARQNLYDAIILDIMLPKIDGLTVCRTLRQEGISTPVIMLTARDARDDILEGFKSFADDYLVKPFDLDILGARVDALIRRNKGQGEVNKLVFGDLSLDCGRRIVEREGGRYSLNPSQYKIMKLLISKAPDMVSRGEIIHELWGEEEQDSSILRTHIYQLRNLIDKPFKHPYIKTVSKSGYRLELPNERPD</sequence>
<evidence type="ECO:0000256" key="5">
    <source>
        <dbReference type="ARBA" id="ARBA00023163"/>
    </source>
</evidence>
<dbReference type="PROSITE" id="PS51755">
    <property type="entry name" value="OMPR_PHOB"/>
    <property type="match status" value="1"/>
</dbReference>
<dbReference type="SMART" id="SM00862">
    <property type="entry name" value="Trans_reg_C"/>
    <property type="match status" value="1"/>
</dbReference>
<keyword evidence="1 6" id="KW-0597">Phosphoprotein</keyword>
<protein>
    <submittedName>
        <fullName evidence="10">DNA-binding response OmpR family regulator</fullName>
    </submittedName>
</protein>
<dbReference type="InterPro" id="IPR001867">
    <property type="entry name" value="OmpR/PhoB-type_DNA-bd"/>
</dbReference>
<dbReference type="InterPro" id="IPR036388">
    <property type="entry name" value="WH-like_DNA-bd_sf"/>
</dbReference>
<evidence type="ECO:0000259" key="9">
    <source>
        <dbReference type="PROSITE" id="PS51755"/>
    </source>
</evidence>
<dbReference type="CDD" id="cd00383">
    <property type="entry name" value="trans_reg_C"/>
    <property type="match status" value="1"/>
</dbReference>
<dbReference type="Proteomes" id="UP000294656">
    <property type="component" value="Unassembled WGS sequence"/>
</dbReference>
<dbReference type="InterPro" id="IPR011006">
    <property type="entry name" value="CheY-like_superfamily"/>
</dbReference>
<dbReference type="CDD" id="cd19935">
    <property type="entry name" value="REC_OmpR_CusR-like"/>
    <property type="match status" value="1"/>
</dbReference>
<dbReference type="FunFam" id="3.40.50.2300:FF:000001">
    <property type="entry name" value="DNA-binding response regulator PhoB"/>
    <property type="match status" value="1"/>
</dbReference>
<dbReference type="GO" id="GO:0032993">
    <property type="term" value="C:protein-DNA complex"/>
    <property type="evidence" value="ECO:0007669"/>
    <property type="project" value="TreeGrafter"/>
</dbReference>
<dbReference type="GO" id="GO:0005829">
    <property type="term" value="C:cytosol"/>
    <property type="evidence" value="ECO:0007669"/>
    <property type="project" value="TreeGrafter"/>
</dbReference>
<dbReference type="Pfam" id="PF00072">
    <property type="entry name" value="Response_reg"/>
    <property type="match status" value="1"/>
</dbReference>
<gene>
    <name evidence="10" type="ORF">DFP79_0704</name>
</gene>
<organism evidence="10 11">
    <name type="scientific">Marinomonas balearica</name>
    <dbReference type="NCBI Taxonomy" id="491947"/>
    <lineage>
        <taxon>Bacteria</taxon>
        <taxon>Pseudomonadati</taxon>
        <taxon>Pseudomonadota</taxon>
        <taxon>Gammaproteobacteria</taxon>
        <taxon>Oceanospirillales</taxon>
        <taxon>Oceanospirillaceae</taxon>
        <taxon>Marinomonas</taxon>
    </lineage>
</organism>
<dbReference type="GO" id="GO:0006355">
    <property type="term" value="P:regulation of DNA-templated transcription"/>
    <property type="evidence" value="ECO:0007669"/>
    <property type="project" value="InterPro"/>
</dbReference>
<keyword evidence="3" id="KW-0805">Transcription regulation</keyword>
<keyword evidence="2" id="KW-0902">Two-component regulatory system</keyword>
<dbReference type="SUPFAM" id="SSF46894">
    <property type="entry name" value="C-terminal effector domain of the bipartite response regulators"/>
    <property type="match status" value="1"/>
</dbReference>
<dbReference type="Gene3D" id="1.10.10.10">
    <property type="entry name" value="Winged helix-like DNA-binding domain superfamily/Winged helix DNA-binding domain"/>
    <property type="match status" value="1"/>
</dbReference>
<feature type="domain" description="OmpR/PhoB-type" evidence="9">
    <location>
        <begin position="199"/>
        <end position="296"/>
    </location>
</feature>
<comment type="caution">
    <text evidence="10">The sequence shown here is derived from an EMBL/GenBank/DDBJ whole genome shotgun (WGS) entry which is preliminary data.</text>
</comment>
<dbReference type="InterPro" id="IPR039420">
    <property type="entry name" value="WalR-like"/>
</dbReference>
<dbReference type="InterPro" id="IPR016032">
    <property type="entry name" value="Sig_transdc_resp-reg_C-effctor"/>
</dbReference>
<keyword evidence="11" id="KW-1185">Reference proteome</keyword>
<evidence type="ECO:0000256" key="7">
    <source>
        <dbReference type="PROSITE-ProRule" id="PRU01091"/>
    </source>
</evidence>
<evidence type="ECO:0000256" key="4">
    <source>
        <dbReference type="ARBA" id="ARBA00023125"/>
    </source>
</evidence>
<dbReference type="EMBL" id="SNXC01000009">
    <property type="protein sequence ID" value="TDO99715.1"/>
    <property type="molecule type" value="Genomic_DNA"/>
</dbReference>
<proteinExistence type="predicted"/>
<feature type="DNA-binding region" description="OmpR/PhoB-type" evidence="7">
    <location>
        <begin position="199"/>
        <end position="296"/>
    </location>
</feature>
<accession>A0A4R6MEN4</accession>
<evidence type="ECO:0000256" key="6">
    <source>
        <dbReference type="PROSITE-ProRule" id="PRU00169"/>
    </source>
</evidence>